<evidence type="ECO:0000259" key="9">
    <source>
        <dbReference type="Pfam" id="PF08543"/>
    </source>
</evidence>
<evidence type="ECO:0000313" key="10">
    <source>
        <dbReference type="EMBL" id="MBW4543609.1"/>
    </source>
</evidence>
<comment type="catalytic activity">
    <reaction evidence="1">
        <text>4-amino-5-hydroxymethyl-2-methylpyrimidine + ATP = 4-amino-2-methyl-5-(phosphooxymethyl)pyrimidine + ADP + H(+)</text>
        <dbReference type="Rhea" id="RHEA:23096"/>
        <dbReference type="ChEBI" id="CHEBI:15378"/>
        <dbReference type="ChEBI" id="CHEBI:16892"/>
        <dbReference type="ChEBI" id="CHEBI:30616"/>
        <dbReference type="ChEBI" id="CHEBI:58354"/>
        <dbReference type="ChEBI" id="CHEBI:456216"/>
        <dbReference type="EC" id="2.7.1.49"/>
    </reaction>
</comment>
<keyword evidence="6 10" id="KW-0418">Kinase</keyword>
<dbReference type="Pfam" id="PF08543">
    <property type="entry name" value="Phos_pyr_kin"/>
    <property type="match status" value="1"/>
</dbReference>
<keyword evidence="5" id="KW-0547">Nucleotide-binding</keyword>
<accession>A0A951PIK1</accession>
<dbReference type="InterPro" id="IPR013749">
    <property type="entry name" value="PM/HMP-P_kinase-1"/>
</dbReference>
<name>A0A951PIK1_9CYAN</name>
<dbReference type="InterPro" id="IPR004399">
    <property type="entry name" value="HMP/HMP-P_kinase_dom"/>
</dbReference>
<gene>
    <name evidence="10" type="primary">thiD</name>
    <name evidence="10" type="ORF">KME25_04035</name>
</gene>
<evidence type="ECO:0000256" key="2">
    <source>
        <dbReference type="ARBA" id="ARBA00000565"/>
    </source>
</evidence>
<dbReference type="GO" id="GO:0008902">
    <property type="term" value="F:hydroxymethylpyrimidine kinase activity"/>
    <property type="evidence" value="ECO:0007669"/>
    <property type="project" value="UniProtKB-EC"/>
</dbReference>
<evidence type="ECO:0000256" key="8">
    <source>
        <dbReference type="ARBA" id="ARBA00022977"/>
    </source>
</evidence>
<keyword evidence="7" id="KW-0067">ATP-binding</keyword>
<reference evidence="10" key="2">
    <citation type="journal article" date="2022" name="Microbiol. Resour. Announc.">
        <title>Metagenome Sequencing to Explore Phylogenomics of Terrestrial Cyanobacteria.</title>
        <authorList>
            <person name="Ward R.D."/>
            <person name="Stajich J.E."/>
            <person name="Johansen J.R."/>
            <person name="Huntemann M."/>
            <person name="Clum A."/>
            <person name="Foster B."/>
            <person name="Foster B."/>
            <person name="Roux S."/>
            <person name="Palaniappan K."/>
            <person name="Varghese N."/>
            <person name="Mukherjee S."/>
            <person name="Reddy T.B.K."/>
            <person name="Daum C."/>
            <person name="Copeland A."/>
            <person name="Chen I.A."/>
            <person name="Ivanova N.N."/>
            <person name="Kyrpides N.C."/>
            <person name="Shapiro N."/>
            <person name="Eloe-Fadrosh E.A."/>
            <person name="Pietrasiak N."/>
        </authorList>
    </citation>
    <scope>NUCLEOTIDE SEQUENCE</scope>
    <source>
        <strain evidence="10">CPER-KK1</strain>
    </source>
</reference>
<comment type="catalytic activity">
    <reaction evidence="2">
        <text>4-amino-2-methyl-5-(phosphooxymethyl)pyrimidine + ATP = 4-amino-2-methyl-5-(diphosphooxymethyl)pyrimidine + ADP</text>
        <dbReference type="Rhea" id="RHEA:19893"/>
        <dbReference type="ChEBI" id="CHEBI:30616"/>
        <dbReference type="ChEBI" id="CHEBI:57841"/>
        <dbReference type="ChEBI" id="CHEBI:58354"/>
        <dbReference type="ChEBI" id="CHEBI:456216"/>
        <dbReference type="EC" id="2.7.4.7"/>
    </reaction>
</comment>
<reference evidence="10" key="1">
    <citation type="submission" date="2021-05" db="EMBL/GenBank/DDBJ databases">
        <authorList>
            <person name="Pietrasiak N."/>
            <person name="Ward R."/>
            <person name="Stajich J.E."/>
            <person name="Kurbessoian T."/>
        </authorList>
    </citation>
    <scope>NUCLEOTIDE SEQUENCE</scope>
    <source>
        <strain evidence="10">CPER-KK1</strain>
    </source>
</reference>
<dbReference type="EMBL" id="JAHHIF010000004">
    <property type="protein sequence ID" value="MBW4543609.1"/>
    <property type="molecule type" value="Genomic_DNA"/>
</dbReference>
<dbReference type="Proteomes" id="UP000753908">
    <property type="component" value="Unassembled WGS sequence"/>
</dbReference>
<protein>
    <submittedName>
        <fullName evidence="10">Bifunctional hydroxymethylpyrimidine kinase/phosphomethylpyrimidine kinase</fullName>
        <ecNumber evidence="10">2.7.1.49</ecNumber>
        <ecNumber evidence="10">2.7.4.7</ecNumber>
    </submittedName>
</protein>
<dbReference type="EC" id="2.7.4.7" evidence="10"/>
<dbReference type="GO" id="GO:0009228">
    <property type="term" value="P:thiamine biosynthetic process"/>
    <property type="evidence" value="ECO:0007669"/>
    <property type="project" value="UniProtKB-KW"/>
</dbReference>
<evidence type="ECO:0000313" key="11">
    <source>
        <dbReference type="Proteomes" id="UP000753908"/>
    </source>
</evidence>
<proteinExistence type="predicted"/>
<dbReference type="Gene3D" id="3.40.1190.20">
    <property type="match status" value="1"/>
</dbReference>
<dbReference type="GO" id="GO:0005829">
    <property type="term" value="C:cytosol"/>
    <property type="evidence" value="ECO:0007669"/>
    <property type="project" value="TreeGrafter"/>
</dbReference>
<evidence type="ECO:0000256" key="5">
    <source>
        <dbReference type="ARBA" id="ARBA00022741"/>
    </source>
</evidence>
<dbReference type="InterPro" id="IPR029056">
    <property type="entry name" value="Ribokinase-like"/>
</dbReference>
<dbReference type="PANTHER" id="PTHR20858">
    <property type="entry name" value="PHOSPHOMETHYLPYRIMIDINE KINASE"/>
    <property type="match status" value="1"/>
</dbReference>
<dbReference type="GO" id="GO:0008972">
    <property type="term" value="F:phosphomethylpyrimidine kinase activity"/>
    <property type="evidence" value="ECO:0007669"/>
    <property type="project" value="UniProtKB-EC"/>
</dbReference>
<comment type="caution">
    <text evidence="10">The sequence shown here is derived from an EMBL/GenBank/DDBJ whole genome shotgun (WGS) entry which is preliminary data.</text>
</comment>
<feature type="domain" description="Pyridoxamine kinase/Phosphomethylpyrimidine kinase" evidence="9">
    <location>
        <begin position="65"/>
        <end position="309"/>
    </location>
</feature>
<dbReference type="EC" id="2.7.1.49" evidence="10"/>
<evidence type="ECO:0000256" key="3">
    <source>
        <dbReference type="ARBA" id="ARBA00004769"/>
    </source>
</evidence>
<dbReference type="CDD" id="cd01169">
    <property type="entry name" value="HMPP_kinase"/>
    <property type="match status" value="1"/>
</dbReference>
<dbReference type="NCBIfam" id="TIGR00097">
    <property type="entry name" value="HMP-P_kinase"/>
    <property type="match status" value="1"/>
</dbReference>
<dbReference type="AlphaFoldDB" id="A0A951PIK1"/>
<evidence type="ECO:0000256" key="7">
    <source>
        <dbReference type="ARBA" id="ARBA00022840"/>
    </source>
</evidence>
<comment type="pathway">
    <text evidence="3">Cofactor biosynthesis; thiamine diphosphate biosynthesis; 4-amino-2-methyl-5-diphosphomethylpyrimidine from 5-amino-1-(5-phospho-D-ribosyl)imidazole: step 3/3.</text>
</comment>
<keyword evidence="4 10" id="KW-0808">Transferase</keyword>
<dbReference type="FunFam" id="3.40.1190.20:FF:000003">
    <property type="entry name" value="Phosphomethylpyrimidine kinase ThiD"/>
    <property type="match status" value="1"/>
</dbReference>
<sequence length="331" mass="34601">MIADTKLQSEISLTSQQSGEALGTVQQENFSSNTPVTSTNLQQQDITWYTTRSRVPVALTIAGSDSGGGAGIQADLKTFAIHCIHGTSALTCVTAQNTQGVTRVDALPVASVVAQIAAVVGDIGVQATKTGMLLNQEIIEAVASQVKEQGLNNLVVDPVMVSRTGAQLIDDQAIESLRDALIPLATIVTPNRYEAQILSGLELHTLDDMQSSAQRIHQLGAKAVLVKGGAMTGNLHGVDVWFDGQTLLTLYTESVETSNTHGTGCTLSSAIAANLALGKDPLSAVRLAKDYVTTALKYALDIGQGTGPVGHFFPLLPADTLNLNVGASKVE</sequence>
<evidence type="ECO:0000256" key="1">
    <source>
        <dbReference type="ARBA" id="ARBA00000151"/>
    </source>
</evidence>
<dbReference type="GO" id="GO:0005524">
    <property type="term" value="F:ATP binding"/>
    <property type="evidence" value="ECO:0007669"/>
    <property type="project" value="UniProtKB-KW"/>
</dbReference>
<dbReference type="SUPFAM" id="SSF53613">
    <property type="entry name" value="Ribokinase-like"/>
    <property type="match status" value="1"/>
</dbReference>
<organism evidence="10 11">
    <name type="scientific">Symplocastrum torsivum CPER-KK1</name>
    <dbReference type="NCBI Taxonomy" id="450513"/>
    <lineage>
        <taxon>Bacteria</taxon>
        <taxon>Bacillati</taxon>
        <taxon>Cyanobacteriota</taxon>
        <taxon>Cyanophyceae</taxon>
        <taxon>Oscillatoriophycideae</taxon>
        <taxon>Oscillatoriales</taxon>
        <taxon>Microcoleaceae</taxon>
        <taxon>Symplocastrum</taxon>
    </lineage>
</organism>
<evidence type="ECO:0000256" key="6">
    <source>
        <dbReference type="ARBA" id="ARBA00022777"/>
    </source>
</evidence>
<keyword evidence="8" id="KW-0784">Thiamine biosynthesis</keyword>
<dbReference type="PANTHER" id="PTHR20858:SF17">
    <property type="entry name" value="HYDROXYMETHYLPYRIMIDINE_PHOSPHOMETHYLPYRIMIDINE KINASE THI20-RELATED"/>
    <property type="match status" value="1"/>
</dbReference>
<evidence type="ECO:0000256" key="4">
    <source>
        <dbReference type="ARBA" id="ARBA00022679"/>
    </source>
</evidence>